<dbReference type="EMBL" id="BMXB01000002">
    <property type="protein sequence ID" value="GHA31369.1"/>
    <property type="molecule type" value="Genomic_DNA"/>
</dbReference>
<keyword evidence="2" id="KW-0645">Protease</keyword>
<dbReference type="GO" id="GO:0004185">
    <property type="term" value="F:serine-type carboxypeptidase activity"/>
    <property type="evidence" value="ECO:0007669"/>
    <property type="project" value="InterPro"/>
</dbReference>
<reference evidence="6" key="1">
    <citation type="journal article" date="2014" name="Int. J. Syst. Evol. Microbiol.">
        <title>Complete genome sequence of Corynebacterium casei LMG S-19264T (=DSM 44701T), isolated from a smear-ripened cheese.</title>
        <authorList>
            <consortium name="US DOE Joint Genome Institute (JGI-PGF)"/>
            <person name="Walter F."/>
            <person name="Albersmeier A."/>
            <person name="Kalinowski J."/>
            <person name="Ruckert C."/>
        </authorList>
    </citation>
    <scope>NUCLEOTIDE SEQUENCE</scope>
    <source>
        <strain evidence="6">KCTC 12719</strain>
    </source>
</reference>
<dbReference type="InterPro" id="IPR001563">
    <property type="entry name" value="Peptidase_S10"/>
</dbReference>
<dbReference type="SUPFAM" id="SSF53474">
    <property type="entry name" value="alpha/beta-Hydrolases"/>
    <property type="match status" value="1"/>
</dbReference>
<dbReference type="RefSeq" id="WP_189603720.1">
    <property type="nucleotide sequence ID" value="NZ_BMXB01000002.1"/>
</dbReference>
<evidence type="ECO:0000256" key="2">
    <source>
        <dbReference type="ARBA" id="ARBA00022670"/>
    </source>
</evidence>
<gene>
    <name evidence="6" type="ORF">GCM10007103_11210</name>
</gene>
<keyword evidence="3" id="KW-0732">Signal</keyword>
<dbReference type="PANTHER" id="PTHR11802:SF3">
    <property type="entry name" value="RETINOID-INDUCIBLE SERINE CARBOXYPEPTIDASE"/>
    <property type="match status" value="1"/>
</dbReference>
<accession>A0A918VWH0</accession>
<organism evidence="6 7">
    <name type="scientific">Salinimicrobium marinum</name>
    <dbReference type="NCBI Taxonomy" id="680283"/>
    <lineage>
        <taxon>Bacteria</taxon>
        <taxon>Pseudomonadati</taxon>
        <taxon>Bacteroidota</taxon>
        <taxon>Flavobacteriia</taxon>
        <taxon>Flavobacteriales</taxon>
        <taxon>Flavobacteriaceae</taxon>
        <taxon>Salinimicrobium</taxon>
    </lineage>
</organism>
<protein>
    <submittedName>
        <fullName evidence="6">Carboxypeptidase</fullName>
    </submittedName>
</protein>
<dbReference type="Gene3D" id="3.40.50.1820">
    <property type="entry name" value="alpha/beta hydrolase"/>
    <property type="match status" value="1"/>
</dbReference>
<dbReference type="AlphaFoldDB" id="A0A918VWH0"/>
<keyword evidence="1 6" id="KW-0121">Carboxypeptidase</keyword>
<sequence length="498" mass="56612">MRKLSFLIFTCLLIFSEGKSQQIEIPVDTTVTTSHNVTIKGQRISYTATTGMQPVWNDEGEPVASLFYTYYKRSGLKDDSNRPLVISFNGGPGSASVWMHIAYTGPRVLKIDDEGFPVQPYGIKENPHSILDIADIVYVNPVNTGYSRIIEPENGEKRDRSQFFGVNADISYLGKWLNTFVTRNSRWLSPKYLIGESYGTTRVSGLALELQNSQWMYLNGVILVSPTEIGIDREGPVEVANRLPYFAAAAWYHNTLAPELQEMDLEEELLPEVEEYAINELLPALIKGGFMEEEARKEIASKMSFYSGISEKVILQNNLEVPFRSFWKELLREKGGTTIGRLDSRYLGVDRKEAGDSPDYNAELTSWLHSFTPAINHYLAEDLNFKTDLTYYMFGPVHPWDRSRNNTGENLRQAMAQNPNLDVMIQSGYFDGATTYFNAKYSMWQLDPSGKMKDRLSFKGYRSGHMMYLRSEDLKNANDDIREFIINSLPGEGESAKY</sequence>
<evidence type="ECO:0000256" key="1">
    <source>
        <dbReference type="ARBA" id="ARBA00022645"/>
    </source>
</evidence>
<reference evidence="6" key="2">
    <citation type="submission" date="2020-09" db="EMBL/GenBank/DDBJ databases">
        <authorList>
            <person name="Sun Q."/>
            <person name="Kim S."/>
        </authorList>
    </citation>
    <scope>NUCLEOTIDE SEQUENCE</scope>
    <source>
        <strain evidence="6">KCTC 12719</strain>
    </source>
</reference>
<dbReference type="Pfam" id="PF00450">
    <property type="entry name" value="Peptidase_S10"/>
    <property type="match status" value="1"/>
</dbReference>
<evidence type="ECO:0000256" key="4">
    <source>
        <dbReference type="ARBA" id="ARBA00022801"/>
    </source>
</evidence>
<dbReference type="InterPro" id="IPR029058">
    <property type="entry name" value="AB_hydrolase_fold"/>
</dbReference>
<evidence type="ECO:0000256" key="3">
    <source>
        <dbReference type="ARBA" id="ARBA00022729"/>
    </source>
</evidence>
<dbReference type="Proteomes" id="UP000610456">
    <property type="component" value="Unassembled WGS sequence"/>
</dbReference>
<evidence type="ECO:0000313" key="6">
    <source>
        <dbReference type="EMBL" id="GHA31369.1"/>
    </source>
</evidence>
<name>A0A918VWH0_9FLAO</name>
<evidence type="ECO:0000256" key="5">
    <source>
        <dbReference type="ARBA" id="ARBA00023180"/>
    </source>
</evidence>
<dbReference type="PANTHER" id="PTHR11802">
    <property type="entry name" value="SERINE PROTEASE FAMILY S10 SERINE CARBOXYPEPTIDASE"/>
    <property type="match status" value="1"/>
</dbReference>
<dbReference type="GO" id="GO:0006508">
    <property type="term" value="P:proteolysis"/>
    <property type="evidence" value="ECO:0007669"/>
    <property type="project" value="UniProtKB-KW"/>
</dbReference>
<keyword evidence="7" id="KW-1185">Reference proteome</keyword>
<keyword evidence="4" id="KW-0378">Hydrolase</keyword>
<keyword evidence="5" id="KW-0325">Glycoprotein</keyword>
<evidence type="ECO:0000313" key="7">
    <source>
        <dbReference type="Proteomes" id="UP000610456"/>
    </source>
</evidence>
<comment type="caution">
    <text evidence="6">The sequence shown here is derived from an EMBL/GenBank/DDBJ whole genome shotgun (WGS) entry which is preliminary data.</text>
</comment>
<proteinExistence type="predicted"/>